<reference evidence="4 5" key="1">
    <citation type="journal article" date="2013" name="Int. J. Syst. Evol. Microbiol.">
        <title>Chryseobacterium angstadtii sp. nov., isolated from a newt tank.</title>
        <authorList>
            <person name="Kirk K.E."/>
            <person name="Hoffman J.A."/>
            <person name="Smith K.A."/>
            <person name="Strahan B.L."/>
            <person name="Failor K.C."/>
            <person name="Krebs J.E."/>
            <person name="Gale A.N."/>
            <person name="Do T.D."/>
            <person name="Sontag T.C."/>
            <person name="Batties A.M."/>
            <person name="Mistiszyn K."/>
            <person name="Newman J.D."/>
        </authorList>
    </citation>
    <scope>NUCLEOTIDE SEQUENCE [LARGE SCALE GENOMIC DNA]</scope>
    <source>
        <strain evidence="4 5">KM</strain>
    </source>
</reference>
<evidence type="ECO:0000313" key="5">
    <source>
        <dbReference type="Proteomes" id="UP000036261"/>
    </source>
</evidence>
<dbReference type="OrthoDB" id="9803982at2"/>
<keyword evidence="5" id="KW-1185">Reference proteome</keyword>
<dbReference type="PATRIC" id="fig|558151.6.peg.803"/>
<dbReference type="PANTHER" id="PTHR45586">
    <property type="entry name" value="TPR REPEAT-CONTAINING PROTEIN PA4667"/>
    <property type="match status" value="1"/>
</dbReference>
<gene>
    <name evidence="4" type="ORF">ACM46_03815</name>
</gene>
<comment type="caution">
    <text evidence="4">The sequence shown here is derived from an EMBL/GenBank/DDBJ whole genome shotgun (WGS) entry which is preliminary data.</text>
</comment>
<feature type="repeat" description="TPR" evidence="3">
    <location>
        <begin position="231"/>
        <end position="264"/>
    </location>
</feature>
<keyword evidence="2 3" id="KW-0802">TPR repeat</keyword>
<feature type="repeat" description="TPR" evidence="3">
    <location>
        <begin position="265"/>
        <end position="298"/>
    </location>
</feature>
<protein>
    <recommendedName>
        <fullName evidence="6">Tetratricopeptide repeat protein</fullName>
    </recommendedName>
</protein>
<dbReference type="SMART" id="SM00028">
    <property type="entry name" value="TPR"/>
    <property type="match status" value="9"/>
</dbReference>
<evidence type="ECO:0000256" key="3">
    <source>
        <dbReference type="PROSITE-ProRule" id="PRU00339"/>
    </source>
</evidence>
<organism evidence="4 5">
    <name type="scientific">Chryseobacterium angstadtii</name>
    <dbReference type="NCBI Taxonomy" id="558151"/>
    <lineage>
        <taxon>Bacteria</taxon>
        <taxon>Pseudomonadati</taxon>
        <taxon>Bacteroidota</taxon>
        <taxon>Flavobacteriia</taxon>
        <taxon>Flavobacteriales</taxon>
        <taxon>Weeksellaceae</taxon>
        <taxon>Chryseobacterium group</taxon>
        <taxon>Chryseobacterium</taxon>
    </lineage>
</organism>
<dbReference type="Pfam" id="PF13432">
    <property type="entry name" value="TPR_16"/>
    <property type="match status" value="1"/>
</dbReference>
<accession>A0A0J7IK25</accession>
<proteinExistence type="predicted"/>
<dbReference type="InterPro" id="IPR019734">
    <property type="entry name" value="TPR_rpt"/>
</dbReference>
<dbReference type="Gene3D" id="1.25.40.10">
    <property type="entry name" value="Tetratricopeptide repeat domain"/>
    <property type="match status" value="2"/>
</dbReference>
<feature type="repeat" description="TPR" evidence="3">
    <location>
        <begin position="129"/>
        <end position="162"/>
    </location>
</feature>
<dbReference type="InterPro" id="IPR011990">
    <property type="entry name" value="TPR-like_helical_dom_sf"/>
</dbReference>
<dbReference type="AlphaFoldDB" id="A0A0J7IK25"/>
<evidence type="ECO:0000256" key="2">
    <source>
        <dbReference type="ARBA" id="ARBA00022803"/>
    </source>
</evidence>
<dbReference type="Proteomes" id="UP000036261">
    <property type="component" value="Unassembled WGS sequence"/>
</dbReference>
<sequence>MEEYFGNELVKKFEEMMENNDEFYFDTEELEDIIVYYLELGDFNYADNAVNYGLKLHPNSLDIKIKRLEILLEWEDYNTAKELIDELKGSSMENTDFMVCYAKYYSNLGNPRKAIDICKKALELKEEENFLHNFIADEYVNLGDPFNALKHYRKALKEDPTDEYSLENCMICFSDLNKSEEAIAFLNEYLDEFAYSETAWFEYGQFYFNRKNFEEAIKGYDYLLAINSSSVGVYANKAACYEALGQYQKAVEVYEEMLELEYTKAFTFYKIGLCYKAQKQSIMALNAFQKSLREDPQFYLAMMEQSYLYEEMGGMKEALHFAKEATQLNDSNLDYQKRLAFLFIDSGRFEESLTCLKKLVDAEPSRFYNWYAYSEVLMLLGEYEEAVTILDRAIKVHDRAELYYQLSNCYFNLKRPENGTESLQKALSKDSSLATDMQKKYPFIKDEVKKVKAKVKKKNS</sequence>
<dbReference type="EMBL" id="LFND01000001">
    <property type="protein sequence ID" value="KMQ66653.1"/>
    <property type="molecule type" value="Genomic_DNA"/>
</dbReference>
<evidence type="ECO:0000313" key="4">
    <source>
        <dbReference type="EMBL" id="KMQ66653.1"/>
    </source>
</evidence>
<dbReference type="SUPFAM" id="SSF48452">
    <property type="entry name" value="TPR-like"/>
    <property type="match status" value="2"/>
</dbReference>
<dbReference type="PANTHER" id="PTHR45586:SF1">
    <property type="entry name" value="LIPOPOLYSACCHARIDE ASSEMBLY PROTEIN B"/>
    <property type="match status" value="1"/>
</dbReference>
<dbReference type="RefSeq" id="WP_048505259.1">
    <property type="nucleotide sequence ID" value="NZ_LFND01000001.1"/>
</dbReference>
<evidence type="ECO:0008006" key="6">
    <source>
        <dbReference type="Google" id="ProtNLM"/>
    </source>
</evidence>
<evidence type="ECO:0000256" key="1">
    <source>
        <dbReference type="ARBA" id="ARBA00022737"/>
    </source>
</evidence>
<dbReference type="Pfam" id="PF07719">
    <property type="entry name" value="TPR_2"/>
    <property type="match status" value="1"/>
</dbReference>
<name>A0A0J7IK25_9FLAO</name>
<keyword evidence="1" id="KW-0677">Repeat</keyword>
<dbReference type="PROSITE" id="PS50005">
    <property type="entry name" value="TPR"/>
    <property type="match status" value="4"/>
</dbReference>
<feature type="repeat" description="TPR" evidence="3">
    <location>
        <begin position="197"/>
        <end position="230"/>
    </location>
</feature>
<dbReference type="InterPro" id="IPR051012">
    <property type="entry name" value="CellSynth/LPSAsmb/PSIAsmb"/>
</dbReference>
<dbReference type="STRING" id="558151.ACM46_03815"/>
<dbReference type="Pfam" id="PF13181">
    <property type="entry name" value="TPR_8"/>
    <property type="match status" value="3"/>
</dbReference>
<dbReference type="Pfam" id="PF12895">
    <property type="entry name" value="ANAPC3"/>
    <property type="match status" value="1"/>
</dbReference>
<dbReference type="InterPro" id="IPR013105">
    <property type="entry name" value="TPR_2"/>
</dbReference>